<protein>
    <recommendedName>
        <fullName evidence="3">Histamine N-methyltransferase</fullName>
    </recommendedName>
</protein>
<dbReference type="Gene3D" id="3.40.50.150">
    <property type="entry name" value="Vaccinia Virus protein VP39"/>
    <property type="match status" value="1"/>
</dbReference>
<dbReference type="Pfam" id="PF13489">
    <property type="entry name" value="Methyltransf_23"/>
    <property type="match status" value="1"/>
</dbReference>
<evidence type="ECO:0000313" key="1">
    <source>
        <dbReference type="EnsemblMetazoa" id="XP_038069781.1"/>
    </source>
</evidence>
<dbReference type="SUPFAM" id="SSF53335">
    <property type="entry name" value="S-adenosyl-L-methionine-dependent methyltransferases"/>
    <property type="match status" value="1"/>
</dbReference>
<organism evidence="1 2">
    <name type="scientific">Patiria miniata</name>
    <name type="common">Bat star</name>
    <name type="synonym">Asterina miniata</name>
    <dbReference type="NCBI Taxonomy" id="46514"/>
    <lineage>
        <taxon>Eukaryota</taxon>
        <taxon>Metazoa</taxon>
        <taxon>Echinodermata</taxon>
        <taxon>Eleutherozoa</taxon>
        <taxon>Asterozoa</taxon>
        <taxon>Asteroidea</taxon>
        <taxon>Valvatacea</taxon>
        <taxon>Valvatida</taxon>
        <taxon>Asterinidae</taxon>
        <taxon>Patiria</taxon>
    </lineage>
</organism>
<reference evidence="1" key="1">
    <citation type="submission" date="2022-11" db="UniProtKB">
        <authorList>
            <consortium name="EnsemblMetazoa"/>
        </authorList>
    </citation>
    <scope>IDENTIFICATION</scope>
</reference>
<dbReference type="RefSeq" id="XP_038069781.1">
    <property type="nucleotide sequence ID" value="XM_038213853.1"/>
</dbReference>
<evidence type="ECO:0008006" key="3">
    <source>
        <dbReference type="Google" id="ProtNLM"/>
    </source>
</evidence>
<dbReference type="CDD" id="cd02440">
    <property type="entry name" value="AdoMet_MTases"/>
    <property type="match status" value="1"/>
</dbReference>
<name>A0A914B2Q3_PATMI</name>
<accession>A0A914B2Q3</accession>
<dbReference type="InterPro" id="IPR029063">
    <property type="entry name" value="SAM-dependent_MTases_sf"/>
</dbReference>
<sequence>MTARQVAVDLQALSESGDYYNTALDLYDRGSRRIQRLSEWVDENLPALAESISSGLREDEELTVLSVGPGEGDSDRRILSHLRGRAHPKIRAVIMEPDSHMMRQYQDLVSKESAKLQDVDFDWRQQTFQEYQATAKEEDKFHFISSFSSIYYCGDLEKSLKYLYEKLHCGGILVVALMAGEGGFGRLWQHLRQTLGMTIDFFTSTDVEHACRNQNIPIAEIQTISIQCDISSCFDPPQQLTQDGNILLDFLTHTVNFAQNAPAEYRDDVLRFLGSEACSKTGPAGEAIFNGFDAAVIIRKQ</sequence>
<dbReference type="OMA" id="FQEYQAT"/>
<dbReference type="AlphaFoldDB" id="A0A914B2Q3"/>
<evidence type="ECO:0000313" key="2">
    <source>
        <dbReference type="Proteomes" id="UP000887568"/>
    </source>
</evidence>
<dbReference type="EnsemblMetazoa" id="XM_038213853.1">
    <property type="protein sequence ID" value="XP_038069781.1"/>
    <property type="gene ID" value="LOC119738878"/>
</dbReference>
<keyword evidence="2" id="KW-1185">Reference proteome</keyword>
<dbReference type="OrthoDB" id="5984880at2759"/>
<dbReference type="Proteomes" id="UP000887568">
    <property type="component" value="Unplaced"/>
</dbReference>
<dbReference type="GeneID" id="119738878"/>
<proteinExistence type="predicted"/>